<feature type="transmembrane region" description="Helical" evidence="5">
    <location>
        <begin position="35"/>
        <end position="55"/>
    </location>
</feature>
<dbReference type="SMART" id="SM01381">
    <property type="entry name" value="7TM_GPCR_Srsx"/>
    <property type="match status" value="1"/>
</dbReference>
<keyword evidence="2 5" id="KW-0812">Transmembrane</keyword>
<dbReference type="PANTHER" id="PTHR23360:SF29">
    <property type="entry name" value="G_PROTEIN_RECEP_F1_2 DOMAIN-CONTAINING PROTEIN"/>
    <property type="match status" value="1"/>
</dbReference>
<feature type="transmembrane region" description="Helical" evidence="5">
    <location>
        <begin position="198"/>
        <end position="222"/>
    </location>
</feature>
<protein>
    <recommendedName>
        <fullName evidence="6">G-protein coupled receptors family 1 profile domain-containing protein</fullName>
    </recommendedName>
</protein>
<dbReference type="Proteomes" id="UP001432027">
    <property type="component" value="Unassembled WGS sequence"/>
</dbReference>
<dbReference type="GO" id="GO:0016020">
    <property type="term" value="C:membrane"/>
    <property type="evidence" value="ECO:0007669"/>
    <property type="project" value="UniProtKB-SubCell"/>
</dbReference>
<dbReference type="SUPFAM" id="SSF81321">
    <property type="entry name" value="Family A G protein-coupled receptor-like"/>
    <property type="match status" value="1"/>
</dbReference>
<dbReference type="InterPro" id="IPR017452">
    <property type="entry name" value="GPCR_Rhodpsn_7TM"/>
</dbReference>
<dbReference type="PANTHER" id="PTHR23360">
    <property type="entry name" value="G-PROTEIN COUPLED RECEPTORS FAMILY 1 PROFILE DOMAIN-CONTAINING PROTEIN-RELATED"/>
    <property type="match status" value="1"/>
</dbReference>
<evidence type="ECO:0000256" key="2">
    <source>
        <dbReference type="ARBA" id="ARBA00022692"/>
    </source>
</evidence>
<comment type="subcellular location">
    <subcellularLocation>
        <location evidence="1">Membrane</location>
    </subcellularLocation>
</comment>
<gene>
    <name evidence="7" type="ORF">PENTCL1PPCAC_6184</name>
</gene>
<accession>A0AAV5SUW1</accession>
<dbReference type="Gene3D" id="1.20.1070.10">
    <property type="entry name" value="Rhodopsin 7-helix transmembrane proteins"/>
    <property type="match status" value="1"/>
</dbReference>
<evidence type="ECO:0000256" key="5">
    <source>
        <dbReference type="SAM" id="Phobius"/>
    </source>
</evidence>
<organism evidence="7 8">
    <name type="scientific">Pristionchus entomophagus</name>
    <dbReference type="NCBI Taxonomy" id="358040"/>
    <lineage>
        <taxon>Eukaryota</taxon>
        <taxon>Metazoa</taxon>
        <taxon>Ecdysozoa</taxon>
        <taxon>Nematoda</taxon>
        <taxon>Chromadorea</taxon>
        <taxon>Rhabditida</taxon>
        <taxon>Rhabditina</taxon>
        <taxon>Diplogasteromorpha</taxon>
        <taxon>Diplogasteroidea</taxon>
        <taxon>Neodiplogasteridae</taxon>
        <taxon>Pristionchus</taxon>
    </lineage>
</organism>
<dbReference type="Pfam" id="PF10320">
    <property type="entry name" value="7TM_GPCR_Srsx"/>
    <property type="match status" value="1"/>
</dbReference>
<evidence type="ECO:0000313" key="7">
    <source>
        <dbReference type="EMBL" id="GMS84009.1"/>
    </source>
</evidence>
<feature type="transmembrane region" description="Helical" evidence="5">
    <location>
        <begin position="242"/>
        <end position="266"/>
    </location>
</feature>
<evidence type="ECO:0000256" key="3">
    <source>
        <dbReference type="ARBA" id="ARBA00022989"/>
    </source>
</evidence>
<keyword evidence="8" id="KW-1185">Reference proteome</keyword>
<feature type="transmembrane region" description="Helical" evidence="5">
    <location>
        <begin position="156"/>
        <end position="178"/>
    </location>
</feature>
<dbReference type="EMBL" id="BTSX01000002">
    <property type="protein sequence ID" value="GMS84009.1"/>
    <property type="molecule type" value="Genomic_DNA"/>
</dbReference>
<dbReference type="InterPro" id="IPR019424">
    <property type="entry name" value="7TM_GPCR_Srsx"/>
</dbReference>
<dbReference type="InterPro" id="IPR047130">
    <property type="entry name" value="7TM_GPCR_Srsx_nematod"/>
</dbReference>
<sequence>MTSIFVTNPNDGEAREPVMKAFVDGFDELVQNHSINVIVGAVCAAINIPLLIVFLTYRPFRQRHKILIALACADFINCLAIMFMGINRVNLYSKALDTLTIPIRNSWDCAVEAWLWLRGIGDLWPPIIQVIMGLERVVAVFKPVYFKSKSKKRSFWTISFSVIFVVSSLAAGFVIAWMNRGSKVKYYCGRKAAFSNSYGTFIYVTNVLGYATGFIFNCMAYCKVKTFTSKNEKNRNMARLRYYIVISAISTVLVSIPNLISLTSVLFEKVSDAISKPAVWATCINSGLNFFVYFALNMEFRKRILQLIGCGGQPESLTMMGQSTASQMNTQTTLRQ</sequence>
<keyword evidence="3 5" id="KW-1133">Transmembrane helix</keyword>
<dbReference type="PROSITE" id="PS50262">
    <property type="entry name" value="G_PROTEIN_RECEP_F1_2"/>
    <property type="match status" value="1"/>
</dbReference>
<evidence type="ECO:0000256" key="4">
    <source>
        <dbReference type="ARBA" id="ARBA00023136"/>
    </source>
</evidence>
<evidence type="ECO:0000256" key="1">
    <source>
        <dbReference type="ARBA" id="ARBA00004370"/>
    </source>
</evidence>
<evidence type="ECO:0000313" key="8">
    <source>
        <dbReference type="Proteomes" id="UP001432027"/>
    </source>
</evidence>
<keyword evidence="4 5" id="KW-0472">Membrane</keyword>
<proteinExistence type="predicted"/>
<feature type="domain" description="G-protein coupled receptors family 1 profile" evidence="6">
    <location>
        <begin position="46"/>
        <end position="293"/>
    </location>
</feature>
<feature type="transmembrane region" description="Helical" evidence="5">
    <location>
        <begin position="278"/>
        <end position="296"/>
    </location>
</feature>
<comment type="caution">
    <text evidence="7">The sequence shown here is derived from an EMBL/GenBank/DDBJ whole genome shotgun (WGS) entry which is preliminary data.</text>
</comment>
<feature type="transmembrane region" description="Helical" evidence="5">
    <location>
        <begin position="67"/>
        <end position="86"/>
    </location>
</feature>
<dbReference type="AlphaFoldDB" id="A0AAV5SUW1"/>
<reference evidence="7" key="1">
    <citation type="submission" date="2023-10" db="EMBL/GenBank/DDBJ databases">
        <title>Genome assembly of Pristionchus species.</title>
        <authorList>
            <person name="Yoshida K."/>
            <person name="Sommer R.J."/>
        </authorList>
    </citation>
    <scope>NUCLEOTIDE SEQUENCE</scope>
    <source>
        <strain evidence="7">RS0144</strain>
    </source>
</reference>
<dbReference type="CDD" id="cd00637">
    <property type="entry name" value="7tm_classA_rhodopsin-like"/>
    <property type="match status" value="1"/>
</dbReference>
<evidence type="ECO:0000259" key="6">
    <source>
        <dbReference type="PROSITE" id="PS50262"/>
    </source>
</evidence>
<name>A0AAV5SUW1_9BILA</name>
<dbReference type="InterPro" id="IPR000276">
    <property type="entry name" value="GPCR_Rhodpsn"/>
</dbReference>
<dbReference type="GO" id="GO:0004930">
    <property type="term" value="F:G protein-coupled receptor activity"/>
    <property type="evidence" value="ECO:0007669"/>
    <property type="project" value="InterPro"/>
</dbReference>